<dbReference type="InterPro" id="IPR007161">
    <property type="entry name" value="DUF364"/>
</dbReference>
<feature type="domain" description="Putative heavy-metal chelation" evidence="1">
    <location>
        <begin position="133"/>
        <end position="278"/>
    </location>
</feature>
<evidence type="ECO:0000259" key="1">
    <source>
        <dbReference type="Pfam" id="PF04016"/>
    </source>
</evidence>
<proteinExistence type="predicted"/>
<reference evidence="3 4" key="1">
    <citation type="submission" date="2023-10" db="EMBL/GenBank/DDBJ databases">
        <title>The complete genome sequence of Methanoculleus palmolei DSM 4273.</title>
        <authorList>
            <person name="Lai S.-J."/>
            <person name="You Y.-T."/>
            <person name="Chen S.-C."/>
        </authorList>
    </citation>
    <scope>NUCLEOTIDE SEQUENCE [LARGE SCALE GENOMIC DNA]</scope>
    <source>
        <strain evidence="3 4">DSM 4273</strain>
    </source>
</reference>
<dbReference type="SUPFAM" id="SSF159713">
    <property type="entry name" value="Dhaf3308-like"/>
    <property type="match status" value="1"/>
</dbReference>
<evidence type="ECO:0000259" key="2">
    <source>
        <dbReference type="Pfam" id="PF13938"/>
    </source>
</evidence>
<dbReference type="Gene3D" id="3.40.50.11590">
    <property type="match status" value="1"/>
</dbReference>
<feature type="domain" description="DUF4213" evidence="2">
    <location>
        <begin position="27"/>
        <end position="110"/>
    </location>
</feature>
<name>A0ABD8A7K4_9EURY</name>
<dbReference type="Pfam" id="PF13938">
    <property type="entry name" value="DUF4213"/>
    <property type="match status" value="1"/>
</dbReference>
<keyword evidence="4" id="KW-1185">Reference proteome</keyword>
<dbReference type="Proteomes" id="UP001626603">
    <property type="component" value="Chromosome"/>
</dbReference>
<accession>A0ABD8A7K4</accession>
<dbReference type="EMBL" id="CP137641">
    <property type="protein sequence ID" value="WOX55499.1"/>
    <property type="molecule type" value="Genomic_DNA"/>
</dbReference>
<gene>
    <name evidence="3" type="ORF">R6Y95_08505</name>
</gene>
<evidence type="ECO:0000313" key="4">
    <source>
        <dbReference type="Proteomes" id="UP001626603"/>
    </source>
</evidence>
<dbReference type="Pfam" id="PF04016">
    <property type="entry name" value="DUF364"/>
    <property type="match status" value="1"/>
</dbReference>
<organism evidence="3 4">
    <name type="scientific">Methanoculleus palmolei</name>
    <dbReference type="NCBI Taxonomy" id="72612"/>
    <lineage>
        <taxon>Archaea</taxon>
        <taxon>Methanobacteriati</taxon>
        <taxon>Methanobacteriota</taxon>
        <taxon>Stenosarchaea group</taxon>
        <taxon>Methanomicrobia</taxon>
        <taxon>Methanomicrobiales</taxon>
        <taxon>Methanomicrobiaceae</taxon>
        <taxon>Methanoculleus</taxon>
    </lineage>
</organism>
<sequence>MIHDTSATILEKAYVKLLAEYRRLDLPEPTVRNFGLNPGWNAVIGTGGCSGVAMSFVDNNPLYGTEETMQDLNFLRSFVGRPLFEVASAGLDDPRIGSRSVALAALNAISQPFVTDDMLVSKGFSVGLDIKDMVKNDDTMVIVGYGGLVKSYAGRCRELHVTDQRPPETFRTTIVGDMITYGPAGIMVHPAGENKEVLNDADIAIITGSTLVNGTFEEVVGYAKHARIRALYGSSAQLIPDVLFENGINVAMSVAISDPARFEYDVMNAPDMETALRKHQRKYNVGCLEEQ</sequence>
<dbReference type="AlphaFoldDB" id="A0ABD8A7K4"/>
<evidence type="ECO:0000313" key="3">
    <source>
        <dbReference type="EMBL" id="WOX55499.1"/>
    </source>
</evidence>
<protein>
    <submittedName>
        <fullName evidence="3">DUF364 domain-containing protein</fullName>
    </submittedName>
</protein>
<dbReference type="InterPro" id="IPR025251">
    <property type="entry name" value="DUF4213"/>
</dbReference>